<accession>A0A1V3LC59</accession>
<dbReference type="InterPro" id="IPR040198">
    <property type="entry name" value="Fido_containing"/>
</dbReference>
<feature type="site" description="Important for autoinhibition of adenylyltransferase activity" evidence="3">
    <location>
        <position position="60"/>
    </location>
</feature>
<dbReference type="PANTHER" id="PTHR13504">
    <property type="entry name" value="FIDO DOMAIN-CONTAINING PROTEIN DDB_G0283145"/>
    <property type="match status" value="1"/>
</dbReference>
<keyword evidence="2" id="KW-0067">ATP-binding</keyword>
<dbReference type="InterPro" id="IPR003812">
    <property type="entry name" value="Fido"/>
</dbReference>
<sequence length="264" mass="30394">MPISSFRVLYYPITKNIALLQEIDELNQKRLTMPPLSPGELNRLRTEFLIESTYNSNAIEGNTITLRETALILNDGVTIAEKPVREHLDIIGYKDALSFLFSLVDEKEPLTERDIKAIHSLVLMGNAKHKGKYRQIPVKILGAENEPTAPHFIAEEMAKLLDEYQNRLIHQHPLEVIAWFHLAFESIHPFIDGNGRTGRLLLNFELMKCGYLPVDIKFKDRAEYYACFDDFHRTGKADRLLNLIANYEKGELVRYIDVLKGKLE</sequence>
<evidence type="ECO:0000313" key="6">
    <source>
        <dbReference type="Proteomes" id="UP000189353"/>
    </source>
</evidence>
<dbReference type="RefSeq" id="WP_077552109.1">
    <property type="nucleotide sequence ID" value="NZ_MLAI01000007.1"/>
</dbReference>
<reference evidence="5 6" key="1">
    <citation type="submission" date="2016-10" db="EMBL/GenBank/DDBJ databases">
        <title>Rodentibacter gen. nov. and new species.</title>
        <authorList>
            <person name="Christensen H."/>
        </authorList>
    </citation>
    <scope>NUCLEOTIDE SEQUENCE [LARGE SCALE GENOMIC DNA]</scope>
    <source>
        <strain evidence="5 6">Ppn158</strain>
    </source>
</reference>
<evidence type="ECO:0000313" key="5">
    <source>
        <dbReference type="EMBL" id="OOF87744.1"/>
    </source>
</evidence>
<dbReference type="Pfam" id="PF02661">
    <property type="entry name" value="Fic"/>
    <property type="match status" value="1"/>
</dbReference>
<dbReference type="SUPFAM" id="SSF140931">
    <property type="entry name" value="Fic-like"/>
    <property type="match status" value="1"/>
</dbReference>
<organism evidence="5 6">
    <name type="scientific">Rodentibacter ratti</name>
    <dbReference type="NCBI Taxonomy" id="1906745"/>
    <lineage>
        <taxon>Bacteria</taxon>
        <taxon>Pseudomonadati</taxon>
        <taxon>Pseudomonadota</taxon>
        <taxon>Gammaproteobacteria</taxon>
        <taxon>Pasteurellales</taxon>
        <taxon>Pasteurellaceae</taxon>
        <taxon>Rodentibacter</taxon>
    </lineage>
</organism>
<feature type="active site" evidence="1">
    <location>
        <position position="188"/>
    </location>
</feature>
<protein>
    <submittedName>
        <fullName evidence="5">Cell filamentation protein Fic</fullName>
    </submittedName>
</protein>
<evidence type="ECO:0000256" key="3">
    <source>
        <dbReference type="PIRSR" id="PIRSR640198-3"/>
    </source>
</evidence>
<feature type="binding site" evidence="2">
    <location>
        <begin position="192"/>
        <end position="199"/>
    </location>
    <ligand>
        <name>ATP</name>
        <dbReference type="ChEBI" id="CHEBI:30616"/>
    </ligand>
</feature>
<gene>
    <name evidence="5" type="ORF">BKG88_00655</name>
</gene>
<name>A0A1V3LC59_9PAST</name>
<dbReference type="PROSITE" id="PS51459">
    <property type="entry name" value="FIDO"/>
    <property type="match status" value="1"/>
</dbReference>
<dbReference type="Proteomes" id="UP000189353">
    <property type="component" value="Unassembled WGS sequence"/>
</dbReference>
<comment type="caution">
    <text evidence="5">The sequence shown here is derived from an EMBL/GenBank/DDBJ whole genome shotgun (WGS) entry which is preliminary data.</text>
</comment>
<evidence type="ECO:0000259" key="4">
    <source>
        <dbReference type="PROSITE" id="PS51459"/>
    </source>
</evidence>
<dbReference type="Gene3D" id="1.10.3290.10">
    <property type="entry name" value="Fido-like domain"/>
    <property type="match status" value="1"/>
</dbReference>
<evidence type="ECO:0000256" key="2">
    <source>
        <dbReference type="PIRSR" id="PIRSR640198-2"/>
    </source>
</evidence>
<dbReference type="AlphaFoldDB" id="A0A1V3LC59"/>
<keyword evidence="2" id="KW-0547">Nucleotide-binding</keyword>
<dbReference type="PANTHER" id="PTHR13504:SF38">
    <property type="entry name" value="FIDO DOMAIN-CONTAINING PROTEIN"/>
    <property type="match status" value="1"/>
</dbReference>
<feature type="domain" description="Fido" evidence="4">
    <location>
        <begin position="110"/>
        <end position="246"/>
    </location>
</feature>
<dbReference type="EMBL" id="MLAI01000007">
    <property type="protein sequence ID" value="OOF87744.1"/>
    <property type="molecule type" value="Genomic_DNA"/>
</dbReference>
<dbReference type="InterPro" id="IPR036597">
    <property type="entry name" value="Fido-like_dom_sf"/>
</dbReference>
<proteinExistence type="predicted"/>
<evidence type="ECO:0000256" key="1">
    <source>
        <dbReference type="PIRSR" id="PIRSR640198-1"/>
    </source>
</evidence>
<feature type="binding site" evidence="2">
    <location>
        <begin position="224"/>
        <end position="225"/>
    </location>
    <ligand>
        <name>ATP</name>
        <dbReference type="ChEBI" id="CHEBI:30616"/>
    </ligand>
</feature>
<dbReference type="GO" id="GO:0005524">
    <property type="term" value="F:ATP binding"/>
    <property type="evidence" value="ECO:0007669"/>
    <property type="project" value="UniProtKB-KW"/>
</dbReference>